<name>A0AA44Q812_BACCE</name>
<dbReference type="Gene3D" id="3.40.630.30">
    <property type="match status" value="1"/>
</dbReference>
<sequence>MRFQLQQIENLSQVDITYLVEESKKEGFNFLVKLVNEYRNEINTFHKEGECLYGVFLEGVLIGIGGLNQDMYMKDVTIGRLRRFYISKKYRRKGAGNILLNKILSHAKEYFHIVVLCTDTEQGSQFYISNGFIKSEEYKGSTHYIKL</sequence>
<reference evidence="2 3" key="1">
    <citation type="submission" date="2017-09" db="EMBL/GenBank/DDBJ databases">
        <title>Large-scale bioinformatics analysis of Bacillus genomes uncovers conserved roles of natural products in bacterial physiology.</title>
        <authorList>
            <consortium name="Agbiome Team Llc"/>
            <person name="Bleich R.M."/>
            <person name="Grubbs K.J."/>
            <person name="Santa Maria K.C."/>
            <person name="Allen S.E."/>
            <person name="Farag S."/>
            <person name="Shank E.A."/>
            <person name="Bowers A."/>
        </authorList>
    </citation>
    <scope>NUCLEOTIDE SEQUENCE [LARGE SCALE GENOMIC DNA]</scope>
    <source>
        <strain evidence="2 3">AFS067272</strain>
    </source>
</reference>
<proteinExistence type="predicted"/>
<evidence type="ECO:0000313" key="3">
    <source>
        <dbReference type="Proteomes" id="UP000226357"/>
    </source>
</evidence>
<evidence type="ECO:0000259" key="1">
    <source>
        <dbReference type="PROSITE" id="PS51186"/>
    </source>
</evidence>
<dbReference type="EMBL" id="NVBO01000264">
    <property type="protein sequence ID" value="PFR94606.1"/>
    <property type="molecule type" value="Genomic_DNA"/>
</dbReference>
<gene>
    <name evidence="2" type="ORF">COK38_21710</name>
</gene>
<dbReference type="CDD" id="cd04301">
    <property type="entry name" value="NAT_SF"/>
    <property type="match status" value="1"/>
</dbReference>
<dbReference type="GO" id="GO:0016747">
    <property type="term" value="F:acyltransferase activity, transferring groups other than amino-acyl groups"/>
    <property type="evidence" value="ECO:0007669"/>
    <property type="project" value="InterPro"/>
</dbReference>
<dbReference type="InterPro" id="IPR016181">
    <property type="entry name" value="Acyl_CoA_acyltransferase"/>
</dbReference>
<dbReference type="PROSITE" id="PS51186">
    <property type="entry name" value="GNAT"/>
    <property type="match status" value="1"/>
</dbReference>
<accession>A0AA44Q812</accession>
<comment type="caution">
    <text evidence="2">The sequence shown here is derived from an EMBL/GenBank/DDBJ whole genome shotgun (WGS) entry which is preliminary data.</text>
</comment>
<dbReference type="SUPFAM" id="SSF55729">
    <property type="entry name" value="Acyl-CoA N-acyltransferases (Nat)"/>
    <property type="match status" value="1"/>
</dbReference>
<dbReference type="InterPro" id="IPR000182">
    <property type="entry name" value="GNAT_dom"/>
</dbReference>
<evidence type="ECO:0000313" key="2">
    <source>
        <dbReference type="EMBL" id="PFR94606.1"/>
    </source>
</evidence>
<feature type="domain" description="N-acetyltransferase" evidence="1">
    <location>
        <begin position="14"/>
        <end position="147"/>
    </location>
</feature>
<dbReference type="RefSeq" id="WP_001212181.1">
    <property type="nucleotide sequence ID" value="NZ_NUYJ01000009.1"/>
</dbReference>
<dbReference type="AlphaFoldDB" id="A0AA44Q812"/>
<dbReference type="Proteomes" id="UP000226357">
    <property type="component" value="Unassembled WGS sequence"/>
</dbReference>
<dbReference type="Pfam" id="PF00583">
    <property type="entry name" value="Acetyltransf_1"/>
    <property type="match status" value="1"/>
</dbReference>
<organism evidence="2 3">
    <name type="scientific">Bacillus cereus</name>
    <dbReference type="NCBI Taxonomy" id="1396"/>
    <lineage>
        <taxon>Bacteria</taxon>
        <taxon>Bacillati</taxon>
        <taxon>Bacillota</taxon>
        <taxon>Bacilli</taxon>
        <taxon>Bacillales</taxon>
        <taxon>Bacillaceae</taxon>
        <taxon>Bacillus</taxon>
        <taxon>Bacillus cereus group</taxon>
    </lineage>
</organism>
<protein>
    <submittedName>
        <fullName evidence="2">N-acetyltransferase</fullName>
    </submittedName>
</protein>